<sequence length="184" mass="20563">MTNGSSAAKFVLAAKPPHADGKFPTKMVEVQPWNEIAIASIGSIGPRNWGAILAHDYVSLSYKKTHQAQKQHRVWLNKYPRPKLCIFDAVSEFKSEFRELLDPLGLKLQHDGGNPQANFTIERVHRCINEKLRSKSITTKAEWENGLSAVAYALLTSHHTMVGCSPSQPAFGRDMMCDVPYEVD</sequence>
<feature type="domain" description="Integrase catalytic" evidence="1">
    <location>
        <begin position="12"/>
        <end position="174"/>
    </location>
</feature>
<protein>
    <recommendedName>
        <fullName evidence="1">Integrase catalytic domain-containing protein</fullName>
    </recommendedName>
</protein>
<name>A0A833SQ80_PHYIN</name>
<dbReference type="InterPro" id="IPR012337">
    <property type="entry name" value="RNaseH-like_sf"/>
</dbReference>
<comment type="caution">
    <text evidence="2">The sequence shown here is derived from an EMBL/GenBank/DDBJ whole genome shotgun (WGS) entry which is preliminary data.</text>
</comment>
<dbReference type="SUPFAM" id="SSF53098">
    <property type="entry name" value="Ribonuclease H-like"/>
    <property type="match status" value="1"/>
</dbReference>
<dbReference type="InterPro" id="IPR036397">
    <property type="entry name" value="RNaseH_sf"/>
</dbReference>
<dbReference type="GO" id="GO:0015074">
    <property type="term" value="P:DNA integration"/>
    <property type="evidence" value="ECO:0007669"/>
    <property type="project" value="InterPro"/>
</dbReference>
<organism evidence="2 3">
    <name type="scientific">Phytophthora infestans</name>
    <name type="common">Potato late blight agent</name>
    <name type="synonym">Botrytis infestans</name>
    <dbReference type="NCBI Taxonomy" id="4787"/>
    <lineage>
        <taxon>Eukaryota</taxon>
        <taxon>Sar</taxon>
        <taxon>Stramenopiles</taxon>
        <taxon>Oomycota</taxon>
        <taxon>Peronosporomycetes</taxon>
        <taxon>Peronosporales</taxon>
        <taxon>Peronosporaceae</taxon>
        <taxon>Phytophthora</taxon>
    </lineage>
</organism>
<dbReference type="InterPro" id="IPR001584">
    <property type="entry name" value="Integrase_cat-core"/>
</dbReference>
<keyword evidence="3" id="KW-1185">Reference proteome</keyword>
<evidence type="ECO:0000259" key="1">
    <source>
        <dbReference type="PROSITE" id="PS50994"/>
    </source>
</evidence>
<dbReference type="GO" id="GO:0003676">
    <property type="term" value="F:nucleic acid binding"/>
    <property type="evidence" value="ECO:0007669"/>
    <property type="project" value="InterPro"/>
</dbReference>
<dbReference type="Gene3D" id="3.30.420.10">
    <property type="entry name" value="Ribonuclease H-like superfamily/Ribonuclease H"/>
    <property type="match status" value="1"/>
</dbReference>
<evidence type="ECO:0000313" key="2">
    <source>
        <dbReference type="EMBL" id="KAF4029145.1"/>
    </source>
</evidence>
<dbReference type="Proteomes" id="UP000602510">
    <property type="component" value="Unassembled WGS sequence"/>
</dbReference>
<proteinExistence type="predicted"/>
<dbReference type="EMBL" id="WSZM01000887">
    <property type="protein sequence ID" value="KAF4029145.1"/>
    <property type="molecule type" value="Genomic_DNA"/>
</dbReference>
<evidence type="ECO:0000313" key="3">
    <source>
        <dbReference type="Proteomes" id="UP000602510"/>
    </source>
</evidence>
<accession>A0A833SQ80</accession>
<dbReference type="AlphaFoldDB" id="A0A833SQ80"/>
<reference evidence="2" key="1">
    <citation type="submission" date="2020-04" db="EMBL/GenBank/DDBJ databases">
        <title>Hybrid Assembly of Korean Phytophthora infestans isolates.</title>
        <authorList>
            <person name="Prokchorchik M."/>
            <person name="Lee Y."/>
            <person name="Seo J."/>
            <person name="Cho J.-H."/>
            <person name="Park Y.-E."/>
            <person name="Jang D.-C."/>
            <person name="Im J.-S."/>
            <person name="Choi J.-G."/>
            <person name="Park H.-J."/>
            <person name="Lee G.-B."/>
            <person name="Lee Y.-G."/>
            <person name="Hong S.-Y."/>
            <person name="Cho K."/>
            <person name="Sohn K.H."/>
        </authorList>
    </citation>
    <scope>NUCLEOTIDE SEQUENCE</scope>
    <source>
        <strain evidence="2">KR_1_A1</strain>
    </source>
</reference>
<dbReference type="PROSITE" id="PS50994">
    <property type="entry name" value="INTEGRASE"/>
    <property type="match status" value="1"/>
</dbReference>
<gene>
    <name evidence="2" type="ORF">GN244_ATG19196</name>
</gene>